<dbReference type="EMBL" id="JAMSHJ010000007">
    <property type="protein sequence ID" value="KAI5386177.1"/>
    <property type="molecule type" value="Genomic_DNA"/>
</dbReference>
<feature type="domain" description="DUF4216" evidence="1">
    <location>
        <begin position="317"/>
        <end position="381"/>
    </location>
</feature>
<reference evidence="3 4" key="1">
    <citation type="journal article" date="2022" name="Nat. Genet.">
        <title>Improved pea reference genome and pan-genome highlight genomic features and evolutionary characteristics.</title>
        <authorList>
            <person name="Yang T."/>
            <person name="Liu R."/>
            <person name="Luo Y."/>
            <person name="Hu S."/>
            <person name="Wang D."/>
            <person name="Wang C."/>
            <person name="Pandey M.K."/>
            <person name="Ge S."/>
            <person name="Xu Q."/>
            <person name="Li N."/>
            <person name="Li G."/>
            <person name="Huang Y."/>
            <person name="Saxena R.K."/>
            <person name="Ji Y."/>
            <person name="Li M."/>
            <person name="Yan X."/>
            <person name="He Y."/>
            <person name="Liu Y."/>
            <person name="Wang X."/>
            <person name="Xiang C."/>
            <person name="Varshney R.K."/>
            <person name="Ding H."/>
            <person name="Gao S."/>
            <person name="Zong X."/>
        </authorList>
    </citation>
    <scope>NUCLEOTIDE SEQUENCE [LARGE SCALE GENOMIC DNA]</scope>
    <source>
        <strain evidence="3 4">cv. Zhongwan 6</strain>
    </source>
</reference>
<evidence type="ECO:0000259" key="1">
    <source>
        <dbReference type="Pfam" id="PF13952"/>
    </source>
</evidence>
<name>A0A9D4VMT8_PEA</name>
<dbReference type="InterPro" id="IPR025452">
    <property type="entry name" value="DUF4218"/>
</dbReference>
<dbReference type="AlphaFoldDB" id="A0A9D4VMT8"/>
<keyword evidence="4" id="KW-1185">Reference proteome</keyword>
<dbReference type="Gramene" id="Psat07G0265700-T1">
    <property type="protein sequence ID" value="KAI5386177.1"/>
    <property type="gene ID" value="KIW84_072657"/>
</dbReference>
<evidence type="ECO:0008006" key="5">
    <source>
        <dbReference type="Google" id="ProtNLM"/>
    </source>
</evidence>
<accession>A0A9D4VMT8</accession>
<feature type="domain" description="DUF4218" evidence="2">
    <location>
        <begin position="40"/>
        <end position="144"/>
    </location>
</feature>
<dbReference type="Pfam" id="PF13960">
    <property type="entry name" value="DUF4218"/>
    <property type="match status" value="1"/>
</dbReference>
<dbReference type="PANTHER" id="PTHR48258:SF9">
    <property type="entry name" value="OS01G0348150 PROTEIN"/>
    <property type="match status" value="1"/>
</dbReference>
<sequence length="459" mass="53784">MRQHDCHVIMEHFLPIGIRSILPEKVRSAITKLCFFFRSICSKVIDPEILPTLQKEIVITLCELEMYFPPSFFDIMVHLVVHLVKETQLCGPAYMRWMYPAERYMKILKGYVKSRSRPEGCIVERYIVEEAVEFCTEYLSNVQSIGLPRAQIFDKMEGKKLIGNKIVTISRDERDQVHLYVLHNNNEVEPYVEMHKDVLRRLNPNRNENWIVIEHNQSFIQWLKDHIYLKRSSDPSSVTERLRCLAYCPSLHLFSHSAYSINGYTFYTKEQDDKSTMQNSGVTVLAEAMHISSMKDLNPKYANLSYFGVIEHIWVFDYEKFQIPIFGCKWVNSSGIRMDKYGFLQVDLTRVGYKDEPFILASQAKQVFYVNDPKSTKWSIVLFSNKVTDDSGVDQCDIDVENESCIRRNELNRNDEVEDLIPDESYIRNDHNEGIWINSSVRIAKKQVINIPTKKRKRC</sequence>
<dbReference type="Pfam" id="PF13952">
    <property type="entry name" value="DUF4216"/>
    <property type="match status" value="1"/>
</dbReference>
<evidence type="ECO:0000259" key="2">
    <source>
        <dbReference type="Pfam" id="PF13960"/>
    </source>
</evidence>
<proteinExistence type="predicted"/>
<organism evidence="3 4">
    <name type="scientific">Pisum sativum</name>
    <name type="common">Garden pea</name>
    <name type="synonym">Lathyrus oleraceus</name>
    <dbReference type="NCBI Taxonomy" id="3888"/>
    <lineage>
        <taxon>Eukaryota</taxon>
        <taxon>Viridiplantae</taxon>
        <taxon>Streptophyta</taxon>
        <taxon>Embryophyta</taxon>
        <taxon>Tracheophyta</taxon>
        <taxon>Spermatophyta</taxon>
        <taxon>Magnoliopsida</taxon>
        <taxon>eudicotyledons</taxon>
        <taxon>Gunneridae</taxon>
        <taxon>Pentapetalae</taxon>
        <taxon>rosids</taxon>
        <taxon>fabids</taxon>
        <taxon>Fabales</taxon>
        <taxon>Fabaceae</taxon>
        <taxon>Papilionoideae</taxon>
        <taxon>50 kb inversion clade</taxon>
        <taxon>NPAAA clade</taxon>
        <taxon>Hologalegina</taxon>
        <taxon>IRL clade</taxon>
        <taxon>Fabeae</taxon>
        <taxon>Lathyrus</taxon>
    </lineage>
</organism>
<evidence type="ECO:0000313" key="4">
    <source>
        <dbReference type="Proteomes" id="UP001058974"/>
    </source>
</evidence>
<dbReference type="PANTHER" id="PTHR48258">
    <property type="entry name" value="DUF4218 DOMAIN-CONTAINING PROTEIN-RELATED"/>
    <property type="match status" value="1"/>
</dbReference>
<protein>
    <recommendedName>
        <fullName evidence="5">Transposase</fullName>
    </recommendedName>
</protein>
<dbReference type="Proteomes" id="UP001058974">
    <property type="component" value="Chromosome 7"/>
</dbReference>
<gene>
    <name evidence="3" type="ORF">KIW84_072657</name>
</gene>
<dbReference type="InterPro" id="IPR025312">
    <property type="entry name" value="DUF4216"/>
</dbReference>
<evidence type="ECO:0000313" key="3">
    <source>
        <dbReference type="EMBL" id="KAI5386177.1"/>
    </source>
</evidence>
<comment type="caution">
    <text evidence="3">The sequence shown here is derived from an EMBL/GenBank/DDBJ whole genome shotgun (WGS) entry which is preliminary data.</text>
</comment>